<dbReference type="InParanoid" id="A0A0D0AXV5"/>
<dbReference type="SUPFAM" id="SSF53448">
    <property type="entry name" value="Nucleotide-diphospho-sugar transferases"/>
    <property type="match status" value="1"/>
</dbReference>
<dbReference type="InterPro" id="IPR029044">
    <property type="entry name" value="Nucleotide-diphossugar_trans"/>
</dbReference>
<reference evidence="6" key="2">
    <citation type="submission" date="2015-01" db="EMBL/GenBank/DDBJ databases">
        <title>Evolutionary Origins and Diversification of the Mycorrhizal Mutualists.</title>
        <authorList>
            <consortium name="DOE Joint Genome Institute"/>
            <consortium name="Mycorrhizal Genomics Consortium"/>
            <person name="Kohler A."/>
            <person name="Kuo A."/>
            <person name="Nagy L.G."/>
            <person name="Floudas D."/>
            <person name="Copeland A."/>
            <person name="Barry K.W."/>
            <person name="Cichocki N."/>
            <person name="Veneault-Fourrey C."/>
            <person name="LaButti K."/>
            <person name="Lindquist E.A."/>
            <person name="Lipzen A."/>
            <person name="Lundell T."/>
            <person name="Morin E."/>
            <person name="Murat C."/>
            <person name="Riley R."/>
            <person name="Ohm R."/>
            <person name="Sun H."/>
            <person name="Tunlid A."/>
            <person name="Henrissat B."/>
            <person name="Grigoriev I.V."/>
            <person name="Hibbett D.S."/>
            <person name="Martin F."/>
        </authorList>
    </citation>
    <scope>NUCLEOTIDE SEQUENCE [LARGE SCALE GENOMIC DNA]</scope>
    <source>
        <strain evidence="6">UH-Slu-Lm8-n1</strain>
    </source>
</reference>
<keyword evidence="6" id="KW-1185">Reference proteome</keyword>
<dbReference type="EMBL" id="KN835505">
    <property type="protein sequence ID" value="KIK36718.1"/>
    <property type="molecule type" value="Genomic_DNA"/>
</dbReference>
<name>A0A0D0AXV5_9AGAM</name>
<dbReference type="Gene3D" id="3.40.50.720">
    <property type="entry name" value="NAD(P)-binding Rossmann-like Domain"/>
    <property type="match status" value="1"/>
</dbReference>
<evidence type="ECO:0000313" key="5">
    <source>
        <dbReference type="EMBL" id="KIK36718.1"/>
    </source>
</evidence>
<accession>A0A0D0AXV5</accession>
<dbReference type="Gene3D" id="3.90.25.10">
    <property type="entry name" value="UDP-galactose 4-epimerase, domain 1"/>
    <property type="match status" value="1"/>
</dbReference>
<evidence type="ECO:0000256" key="1">
    <source>
        <dbReference type="ARBA" id="ARBA00007637"/>
    </source>
</evidence>
<proteinExistence type="inferred from homology"/>
<comment type="similarity">
    <text evidence="1">Belongs to the NAD(P)-dependent epimerase/dehydratase family.</text>
</comment>
<keyword evidence="2" id="KW-1133">Transmembrane helix</keyword>
<dbReference type="Gene3D" id="3.90.550.10">
    <property type="entry name" value="Spore Coat Polysaccharide Biosynthesis Protein SpsA, Chain A"/>
    <property type="match status" value="1"/>
</dbReference>
<dbReference type="SUPFAM" id="SSF51735">
    <property type="entry name" value="NAD(P)-binding Rossmann-fold domains"/>
    <property type="match status" value="1"/>
</dbReference>
<feature type="transmembrane region" description="Helical" evidence="2">
    <location>
        <begin position="903"/>
        <end position="920"/>
    </location>
</feature>
<evidence type="ECO:0000259" key="3">
    <source>
        <dbReference type="Pfam" id="PF00535"/>
    </source>
</evidence>
<organism evidence="5 6">
    <name type="scientific">Suillus luteus UH-Slu-Lm8-n1</name>
    <dbReference type="NCBI Taxonomy" id="930992"/>
    <lineage>
        <taxon>Eukaryota</taxon>
        <taxon>Fungi</taxon>
        <taxon>Dikarya</taxon>
        <taxon>Basidiomycota</taxon>
        <taxon>Agaricomycotina</taxon>
        <taxon>Agaricomycetes</taxon>
        <taxon>Agaricomycetidae</taxon>
        <taxon>Boletales</taxon>
        <taxon>Suillineae</taxon>
        <taxon>Suillaceae</taxon>
        <taxon>Suillus</taxon>
    </lineage>
</organism>
<evidence type="ECO:0000259" key="4">
    <source>
        <dbReference type="Pfam" id="PF01370"/>
    </source>
</evidence>
<sequence length="1020" mass="114082">MATTSGPRRFLITGGNGFIGSYVAKALFEQGHYVRIADIKRTSYFNERISNEVLVGNLCDLSFCESAAQSMDTIMHFAATMGGMGAIHEANDFVIYKDNSTMTFNLVHAAVHRGVQRFFYASSACVYPTSLQHHGTNPISLREHDVWASAAPNPQGLYGLEKLNSELLLMQFVEKMQIRIARFHNIFGPYGAWVGGHEKAPAAQLRKALAAHMDPDTQGEIEIWGNGKQQRSFLYIDNCVEAILLLLKSDCNEPINIGSDCSVTIDYLTEIAVQSAGMNVGEFRFKYMDDSRPVGVHARNSNNEFIAKTLGWTPKISLEAGMMKTADWIRREMKKMLDGNNETARTELLGSFKTSKVIYLNRPIITFAILLPITSRGLEGPEKCLENLRAFAKSLARTTWRDTRELGLVHFQVKIYLGIDANDEFLLRRAGNSEMLNIQLLLSEEGITDVSTEICDVPRGHVCAIWRQCAHRAWKEKADYFVLMGDDVVLLDEGWMRDIHEQFTVISQHEHVPQGMGCVAFTDVTFPGMPTFPVIHRIHMDAFGGQVIPKVFINQDGDPFLFQLYRKWGCSRMIPSRLSNGIGGSLPARYIQQHTDGWTFGPLADAASALEKSLATSFPTATRKMTLDVVIPSYRVLLPFLDAILALKESPTCETMFIIIIDNPHSSKIIELEAKYAHRPDIRIRVNESNLGASASRNRGMKESAADWILFLDDDVTPQDDILVEAEKAIRSNPRAAGFIGNTFFPVASTIFTNAVHLAGVTHFWDIAAKMPQNESDMPWGVTANLIARRVQDGVEFDLQFPKTGGGEDIDFCRKKRDFSVAHGGKGFCPAPRVVATHPWWSNGQRSYWRFYMWSKGDGGLIKLYPNFTYLDHTPNSAELFLISTALTILGVFTYLFTRSSVVFLVSMGLAIATVIANIAHDMYRHLWRDMNRTKALRSSLRGIGWAVAVAESALIRMASEGGRLIGLFERGEIMLIGHRFDWFTGRAGNGPMNEEIMNGQQRMALVALIFGVLCFKFCC</sequence>
<gene>
    <name evidence="5" type="ORF">CY34DRAFT_498097</name>
</gene>
<keyword evidence="5" id="KW-0808">Transferase</keyword>
<dbReference type="AlphaFoldDB" id="A0A0D0AXV5"/>
<feature type="domain" description="Glycosyltransferase 2-like" evidence="3">
    <location>
        <begin position="629"/>
        <end position="734"/>
    </location>
</feature>
<dbReference type="CDD" id="cd00761">
    <property type="entry name" value="Glyco_tranf_GTA_type"/>
    <property type="match status" value="1"/>
</dbReference>
<dbReference type="Pfam" id="PF00535">
    <property type="entry name" value="Glycos_transf_2"/>
    <property type="match status" value="1"/>
</dbReference>
<keyword evidence="2" id="KW-0812">Transmembrane</keyword>
<dbReference type="InterPro" id="IPR001173">
    <property type="entry name" value="Glyco_trans_2-like"/>
</dbReference>
<feature type="domain" description="NAD-dependent epimerase/dehydratase" evidence="4">
    <location>
        <begin position="11"/>
        <end position="258"/>
    </location>
</feature>
<feature type="transmembrane region" description="Helical" evidence="2">
    <location>
        <begin position="880"/>
        <end position="897"/>
    </location>
</feature>
<evidence type="ECO:0000313" key="6">
    <source>
        <dbReference type="Proteomes" id="UP000054485"/>
    </source>
</evidence>
<dbReference type="OrthoDB" id="331544at2759"/>
<dbReference type="Proteomes" id="UP000054485">
    <property type="component" value="Unassembled WGS sequence"/>
</dbReference>
<protein>
    <submittedName>
        <fullName evidence="5">Glycosyltransferase family 2 protein</fullName>
    </submittedName>
</protein>
<dbReference type="STRING" id="930992.A0A0D0AXV5"/>
<dbReference type="InterPro" id="IPR001509">
    <property type="entry name" value="Epimerase_deHydtase"/>
</dbReference>
<dbReference type="Pfam" id="PF01370">
    <property type="entry name" value="Epimerase"/>
    <property type="match status" value="1"/>
</dbReference>
<dbReference type="GO" id="GO:0016740">
    <property type="term" value="F:transferase activity"/>
    <property type="evidence" value="ECO:0007669"/>
    <property type="project" value="UniProtKB-KW"/>
</dbReference>
<dbReference type="InterPro" id="IPR036291">
    <property type="entry name" value="NAD(P)-bd_dom_sf"/>
</dbReference>
<evidence type="ECO:0000256" key="2">
    <source>
        <dbReference type="SAM" id="Phobius"/>
    </source>
</evidence>
<dbReference type="PANTHER" id="PTHR43000">
    <property type="entry name" value="DTDP-D-GLUCOSE 4,6-DEHYDRATASE-RELATED"/>
    <property type="match status" value="1"/>
</dbReference>
<keyword evidence="2" id="KW-0472">Membrane</keyword>
<reference evidence="5 6" key="1">
    <citation type="submission" date="2014-04" db="EMBL/GenBank/DDBJ databases">
        <authorList>
            <consortium name="DOE Joint Genome Institute"/>
            <person name="Kuo A."/>
            <person name="Ruytinx J."/>
            <person name="Rineau F."/>
            <person name="Colpaert J."/>
            <person name="Kohler A."/>
            <person name="Nagy L.G."/>
            <person name="Floudas D."/>
            <person name="Copeland A."/>
            <person name="Barry K.W."/>
            <person name="Cichocki N."/>
            <person name="Veneault-Fourrey C."/>
            <person name="LaButti K."/>
            <person name="Lindquist E.A."/>
            <person name="Lipzen A."/>
            <person name="Lundell T."/>
            <person name="Morin E."/>
            <person name="Murat C."/>
            <person name="Sun H."/>
            <person name="Tunlid A."/>
            <person name="Henrissat B."/>
            <person name="Grigoriev I.V."/>
            <person name="Hibbett D.S."/>
            <person name="Martin F."/>
            <person name="Nordberg H.P."/>
            <person name="Cantor M.N."/>
            <person name="Hua S.X."/>
        </authorList>
    </citation>
    <scope>NUCLEOTIDE SEQUENCE [LARGE SCALE GENOMIC DNA]</scope>
    <source>
        <strain evidence="5 6">UH-Slu-Lm8-n1</strain>
    </source>
</reference>
<dbReference type="HOGENOM" id="CLU_005635_0_0_1"/>